<evidence type="ECO:0000313" key="12">
    <source>
        <dbReference type="EMBL" id="PLW35101.1"/>
    </source>
</evidence>
<feature type="region of interest" description="Disordered" evidence="10">
    <location>
        <begin position="588"/>
        <end position="612"/>
    </location>
</feature>
<dbReference type="GO" id="GO:0007005">
    <property type="term" value="P:mitochondrion organization"/>
    <property type="evidence" value="ECO:0007669"/>
    <property type="project" value="InterPro"/>
</dbReference>
<dbReference type="PANTHER" id="PTHR31068">
    <property type="entry name" value="MITOCHONDRIAL DISTRIBUTION AND MORPHOLOGY PROTEIN 31"/>
    <property type="match status" value="1"/>
</dbReference>
<evidence type="ECO:0000256" key="11">
    <source>
        <dbReference type="SAM" id="Phobius"/>
    </source>
</evidence>
<dbReference type="EMBL" id="PGCI01000184">
    <property type="protein sequence ID" value="PLW35101.1"/>
    <property type="molecule type" value="Genomic_DNA"/>
</dbReference>
<protein>
    <recommendedName>
        <fullName evidence="14">Mitochondrial distribution and morphology protein family 31/32</fullName>
    </recommendedName>
</protein>
<proteinExistence type="inferred from homology"/>
<evidence type="ECO:0000256" key="2">
    <source>
        <dbReference type="ARBA" id="ARBA00005687"/>
    </source>
</evidence>
<dbReference type="GO" id="GO:0005743">
    <property type="term" value="C:mitochondrial inner membrane"/>
    <property type="evidence" value="ECO:0007669"/>
    <property type="project" value="UniProtKB-SubCell"/>
</dbReference>
<comment type="caution">
    <text evidence="12">The sequence shown here is derived from an EMBL/GenBank/DDBJ whole genome shotgun (WGS) entry which is preliminary data.</text>
</comment>
<keyword evidence="7" id="KW-0496">Mitochondrion</keyword>
<feature type="region of interest" description="Disordered" evidence="10">
    <location>
        <begin position="89"/>
        <end position="114"/>
    </location>
</feature>
<dbReference type="GO" id="GO:0000001">
    <property type="term" value="P:mitochondrion inheritance"/>
    <property type="evidence" value="ECO:0007669"/>
    <property type="project" value="InterPro"/>
</dbReference>
<feature type="transmembrane region" description="Helical" evidence="11">
    <location>
        <begin position="180"/>
        <end position="210"/>
    </location>
</feature>
<dbReference type="Proteomes" id="UP000235392">
    <property type="component" value="Unassembled WGS sequence"/>
</dbReference>
<reference evidence="12 13" key="1">
    <citation type="submission" date="2017-11" db="EMBL/GenBank/DDBJ databases">
        <title>De novo assembly and phasing of dikaryotic genomes from two isolates of Puccinia coronata f. sp. avenae, the causal agent of oat crown rust.</title>
        <authorList>
            <person name="Miller M.E."/>
            <person name="Zhang Y."/>
            <person name="Omidvar V."/>
            <person name="Sperschneider J."/>
            <person name="Schwessinger B."/>
            <person name="Raley C."/>
            <person name="Palmer J.M."/>
            <person name="Garnica D."/>
            <person name="Upadhyaya N."/>
            <person name="Rathjen J."/>
            <person name="Taylor J.M."/>
            <person name="Park R.F."/>
            <person name="Dodds P.N."/>
            <person name="Hirsch C.D."/>
            <person name="Kianian S.F."/>
            <person name="Figueroa M."/>
        </authorList>
    </citation>
    <scope>NUCLEOTIDE SEQUENCE [LARGE SCALE GENOMIC DNA]</scope>
    <source>
        <strain evidence="12">12SD80</strain>
    </source>
</reference>
<evidence type="ECO:0000256" key="9">
    <source>
        <dbReference type="ARBA" id="ARBA00025191"/>
    </source>
</evidence>
<keyword evidence="4" id="KW-0999">Mitochondrion inner membrane</keyword>
<name>A0A2N5UBI3_9BASI</name>
<evidence type="ECO:0000256" key="6">
    <source>
        <dbReference type="ARBA" id="ARBA00022989"/>
    </source>
</evidence>
<dbReference type="InterPro" id="IPR012571">
    <property type="entry name" value="Mdm31/Mdm32"/>
</dbReference>
<evidence type="ECO:0000256" key="10">
    <source>
        <dbReference type="SAM" id="MobiDB-lite"/>
    </source>
</evidence>
<dbReference type="AlphaFoldDB" id="A0A2N5UBI3"/>
<evidence type="ECO:0000256" key="1">
    <source>
        <dbReference type="ARBA" id="ARBA00004273"/>
    </source>
</evidence>
<dbReference type="Pfam" id="PF08118">
    <property type="entry name" value="MDM31_MDM32"/>
    <property type="match status" value="1"/>
</dbReference>
<evidence type="ECO:0000256" key="5">
    <source>
        <dbReference type="ARBA" id="ARBA00022946"/>
    </source>
</evidence>
<keyword evidence="8 11" id="KW-0472">Membrane</keyword>
<evidence type="ECO:0000256" key="8">
    <source>
        <dbReference type="ARBA" id="ARBA00023136"/>
    </source>
</evidence>
<keyword evidence="6 11" id="KW-1133">Transmembrane helix</keyword>
<feature type="compositionally biased region" description="Low complexity" evidence="10">
    <location>
        <begin position="89"/>
        <end position="106"/>
    </location>
</feature>
<dbReference type="PANTHER" id="PTHR31068:SF0">
    <property type="entry name" value="MITOCHONDRIAL DISTRIBUTION AND MORPHOLOGY PROTEIN 31"/>
    <property type="match status" value="1"/>
</dbReference>
<gene>
    <name evidence="12" type="ORF">PCASD_13005</name>
</gene>
<comment type="subcellular location">
    <subcellularLocation>
        <location evidence="1">Mitochondrion inner membrane</location>
    </subcellularLocation>
</comment>
<comment type="function">
    <text evidence="9">Involved in the organization of the mitochondrial membranes and the global structure of the mitochondria. Also required for mitochondrial distribution and mobility as well as for the maintenance of mitochondrial DNA nucleoids structures.</text>
</comment>
<evidence type="ECO:0000256" key="3">
    <source>
        <dbReference type="ARBA" id="ARBA00022692"/>
    </source>
</evidence>
<evidence type="ECO:0008006" key="14">
    <source>
        <dbReference type="Google" id="ProtNLM"/>
    </source>
</evidence>
<evidence type="ECO:0000313" key="13">
    <source>
        <dbReference type="Proteomes" id="UP000235392"/>
    </source>
</evidence>
<keyword evidence="5" id="KW-0809">Transit peptide</keyword>
<accession>A0A2N5UBI3</accession>
<keyword evidence="3 11" id="KW-0812">Transmembrane</keyword>
<comment type="similarity">
    <text evidence="2">Belongs to the MDM31/MDM32 family.</text>
</comment>
<organism evidence="12 13">
    <name type="scientific">Puccinia coronata f. sp. avenae</name>
    <dbReference type="NCBI Taxonomy" id="200324"/>
    <lineage>
        <taxon>Eukaryota</taxon>
        <taxon>Fungi</taxon>
        <taxon>Dikarya</taxon>
        <taxon>Basidiomycota</taxon>
        <taxon>Pucciniomycotina</taxon>
        <taxon>Pucciniomycetes</taxon>
        <taxon>Pucciniales</taxon>
        <taxon>Pucciniaceae</taxon>
        <taxon>Puccinia</taxon>
    </lineage>
</organism>
<evidence type="ECO:0000256" key="4">
    <source>
        <dbReference type="ARBA" id="ARBA00022792"/>
    </source>
</evidence>
<sequence>MAGCPGDWSMEGDVFVRRDMTTPSLERSAIGIISLSSTRGMLSSCGSLARYSFSTHRLRSFCLPPPLGRSTFGGIHRFKLFHSSLQYHSSQPTPSSSTSDQLPSNSATPTGTQQHHDHQSLIASYLPSIRSLASKLPSNFRHPPTASDLLPLTKSTLDRLHIRLKWLTIRSFHPYRTDDYSAFASLFVLLNIILAAIGTTTFLGIFLFLFNKAGMEDLVARWLSHRLSNASGVEISFDSALVPRWTDGMIRFENVRVSRGAQSLGPDPARLMSLVLESNMPNPIPHRTLDLSPLHPDQHPSASEQDAGFLDPSPTPKPDPTLANCTHFHLTIASIDVTLSLGRWLDGKGLLRQAEVRGVRGVIDRSHLPACSSGSDLPIDRREFRKVATAGDFHLEQVMIEDLLVTIFQPSNFRPYTFSIFNATFHKLRKQWLFLDLLSAEQMAGQIDNCLFSLHKPQSITQSNAKSGIYDQTISSRELENGRESYKRYKTRLSRFRIDGVPIDHLQGNSAGPGSDGPLSWISSGRVDVIADIRLPLEIDEIDLRTVVREIVDNFEKEFEINSRAGNDDHKRNGLISERRNLIKPHLKSPHVDDSSNLGPGTDELIPERKDQETEEQVVIELDLRFKDLKASVPIFSSSLSYVNNALVRPIVAFINANRTLIPIKCQVKLDLEEFNGSWTTYDIGLIEIISEQVYEALAYHVGSDKVAQSNRLHKVGRWGIQMTANAILNALKQHWDAAH</sequence>
<evidence type="ECO:0000256" key="7">
    <source>
        <dbReference type="ARBA" id="ARBA00023128"/>
    </source>
</evidence>
<feature type="region of interest" description="Disordered" evidence="10">
    <location>
        <begin position="286"/>
        <end position="322"/>
    </location>
</feature>